<dbReference type="RefSeq" id="WP_390210777.1">
    <property type="nucleotide sequence ID" value="NZ_JBHLXJ010000005.1"/>
</dbReference>
<keyword evidence="4" id="KW-1185">Reference proteome</keyword>
<gene>
    <name evidence="3" type="ORF">ACFFJH_05725</name>
</gene>
<organism evidence="3 4">
    <name type="scientific">Undibacterium danionis</name>
    <dbReference type="NCBI Taxonomy" id="1812100"/>
    <lineage>
        <taxon>Bacteria</taxon>
        <taxon>Pseudomonadati</taxon>
        <taxon>Pseudomonadota</taxon>
        <taxon>Betaproteobacteria</taxon>
        <taxon>Burkholderiales</taxon>
        <taxon>Oxalobacteraceae</taxon>
        <taxon>Undibacterium</taxon>
    </lineage>
</organism>
<evidence type="ECO:0000256" key="1">
    <source>
        <dbReference type="SAM" id="SignalP"/>
    </source>
</evidence>
<dbReference type="Pfam" id="PF18885">
    <property type="entry name" value="DUF5648"/>
    <property type="match status" value="1"/>
</dbReference>
<sequence length="177" mass="19871">MKNKLATTISLFCAAFASFGVNAQDNLGDQVYRVYLSKHVAFETNNFQEAQNNRIWSAALNLAWQSVGKNNSSGGVLSVPVYRCVILNSYKGQEHFASRDFNCEGQTREGIYGYVYPVQVLGTVPLFRVYAHNNEYGVSSHATFDSEVKFTQSALNYDQAWYSREGTIGYVYPSPAW</sequence>
<evidence type="ECO:0000313" key="3">
    <source>
        <dbReference type="EMBL" id="MFC0349296.1"/>
    </source>
</evidence>
<dbReference type="Proteomes" id="UP001589844">
    <property type="component" value="Unassembled WGS sequence"/>
</dbReference>
<proteinExistence type="predicted"/>
<feature type="domain" description="DUF5648" evidence="2">
    <location>
        <begin position="31"/>
        <end position="148"/>
    </location>
</feature>
<dbReference type="InterPro" id="IPR043708">
    <property type="entry name" value="DUF5648"/>
</dbReference>
<reference evidence="3 4" key="1">
    <citation type="submission" date="2024-09" db="EMBL/GenBank/DDBJ databases">
        <authorList>
            <person name="Sun Q."/>
            <person name="Mori K."/>
        </authorList>
    </citation>
    <scope>NUCLEOTIDE SEQUENCE [LARGE SCALE GENOMIC DNA]</scope>
    <source>
        <strain evidence="3 4">CCM 8677</strain>
    </source>
</reference>
<evidence type="ECO:0000259" key="2">
    <source>
        <dbReference type="Pfam" id="PF18885"/>
    </source>
</evidence>
<dbReference type="EMBL" id="JBHLXJ010000005">
    <property type="protein sequence ID" value="MFC0349296.1"/>
    <property type="molecule type" value="Genomic_DNA"/>
</dbReference>
<name>A0ABV6IBT9_9BURK</name>
<feature type="signal peptide" evidence="1">
    <location>
        <begin position="1"/>
        <end position="23"/>
    </location>
</feature>
<keyword evidence="1" id="KW-0732">Signal</keyword>
<feature type="chain" id="PRO_5046948636" description="DUF5648 domain-containing protein" evidence="1">
    <location>
        <begin position="24"/>
        <end position="177"/>
    </location>
</feature>
<comment type="caution">
    <text evidence="3">The sequence shown here is derived from an EMBL/GenBank/DDBJ whole genome shotgun (WGS) entry which is preliminary data.</text>
</comment>
<accession>A0ABV6IBT9</accession>
<protein>
    <recommendedName>
        <fullName evidence="2">DUF5648 domain-containing protein</fullName>
    </recommendedName>
</protein>
<evidence type="ECO:0000313" key="4">
    <source>
        <dbReference type="Proteomes" id="UP001589844"/>
    </source>
</evidence>